<accession>A0A2V4N705</accession>
<evidence type="ECO:0000256" key="1">
    <source>
        <dbReference type="ARBA" id="ARBA00004651"/>
    </source>
</evidence>
<feature type="transmembrane region" description="Helical" evidence="6">
    <location>
        <begin position="120"/>
        <end position="140"/>
    </location>
</feature>
<dbReference type="Pfam" id="PF00482">
    <property type="entry name" value="T2SSF"/>
    <property type="match status" value="1"/>
</dbReference>
<evidence type="ECO:0000256" key="2">
    <source>
        <dbReference type="ARBA" id="ARBA00022475"/>
    </source>
</evidence>
<evidence type="ECO:0000256" key="4">
    <source>
        <dbReference type="ARBA" id="ARBA00022989"/>
    </source>
</evidence>
<keyword evidence="4 6" id="KW-1133">Transmembrane helix</keyword>
<evidence type="ECO:0000313" key="8">
    <source>
        <dbReference type="EMBL" id="PYC65573.1"/>
    </source>
</evidence>
<name>A0A2V4N705_9ACTN</name>
<evidence type="ECO:0000256" key="3">
    <source>
        <dbReference type="ARBA" id="ARBA00022692"/>
    </source>
</evidence>
<sequence>MIYLLLGAGFGAGAWWAWLGWRPPVPALATALAPTPPAAAPPPRGGEFEGWSARLGTRFVPLLVRCRLPGQKIAADLRTLGVPVERHLAEKATAAVAGLLMTWVLTGTLAVAGLDLPLLLPLWASAALALVLFFAPDLALRQRAARYRDEVRHALSTFLDLTVVALSGGAGVEQALTAAANAGHGAAFAAFRRALSQAEVTRTPPWTPLGELGERLAVPELSELAATTALAGHEGAKVKASLTSKAATLRAHLLAEAEAEAASATERMSLPVVLLFAGFLLFIGYPALAHALSGL</sequence>
<dbReference type="GO" id="GO:0005886">
    <property type="term" value="C:plasma membrane"/>
    <property type="evidence" value="ECO:0007669"/>
    <property type="project" value="UniProtKB-SubCell"/>
</dbReference>
<feature type="transmembrane region" description="Helical" evidence="6">
    <location>
        <begin position="272"/>
        <end position="292"/>
    </location>
</feature>
<keyword evidence="3 6" id="KW-0812">Transmembrane</keyword>
<dbReference type="OrthoDB" id="5243064at2"/>
<keyword evidence="5 6" id="KW-0472">Membrane</keyword>
<organism evidence="8 9">
    <name type="scientific">Streptomyces tateyamensis</name>
    <dbReference type="NCBI Taxonomy" id="565073"/>
    <lineage>
        <taxon>Bacteria</taxon>
        <taxon>Bacillati</taxon>
        <taxon>Actinomycetota</taxon>
        <taxon>Actinomycetes</taxon>
        <taxon>Kitasatosporales</taxon>
        <taxon>Streptomycetaceae</taxon>
        <taxon>Streptomyces</taxon>
    </lineage>
</organism>
<feature type="domain" description="Type II secretion system protein GspF" evidence="7">
    <location>
        <begin position="158"/>
        <end position="286"/>
    </location>
</feature>
<comment type="subcellular location">
    <subcellularLocation>
        <location evidence="1">Cell membrane</location>
        <topology evidence="1">Multi-pass membrane protein</topology>
    </subcellularLocation>
</comment>
<evidence type="ECO:0000256" key="6">
    <source>
        <dbReference type="SAM" id="Phobius"/>
    </source>
</evidence>
<dbReference type="Proteomes" id="UP000248039">
    <property type="component" value="Unassembled WGS sequence"/>
</dbReference>
<keyword evidence="2" id="KW-1003">Cell membrane</keyword>
<evidence type="ECO:0000259" key="7">
    <source>
        <dbReference type="Pfam" id="PF00482"/>
    </source>
</evidence>
<dbReference type="EMBL" id="PYBW01000203">
    <property type="protein sequence ID" value="PYC65573.1"/>
    <property type="molecule type" value="Genomic_DNA"/>
</dbReference>
<dbReference type="PANTHER" id="PTHR35007">
    <property type="entry name" value="INTEGRAL MEMBRANE PROTEIN-RELATED"/>
    <property type="match status" value="1"/>
</dbReference>
<evidence type="ECO:0000256" key="5">
    <source>
        <dbReference type="ARBA" id="ARBA00023136"/>
    </source>
</evidence>
<dbReference type="PANTHER" id="PTHR35007:SF1">
    <property type="entry name" value="PILUS ASSEMBLY PROTEIN"/>
    <property type="match status" value="1"/>
</dbReference>
<keyword evidence="9" id="KW-1185">Reference proteome</keyword>
<dbReference type="InterPro" id="IPR018076">
    <property type="entry name" value="T2SS_GspF_dom"/>
</dbReference>
<comment type="caution">
    <text evidence="8">The sequence shown here is derived from an EMBL/GenBank/DDBJ whole genome shotgun (WGS) entry which is preliminary data.</text>
</comment>
<feature type="transmembrane region" description="Helical" evidence="6">
    <location>
        <begin position="94"/>
        <end position="114"/>
    </location>
</feature>
<dbReference type="AlphaFoldDB" id="A0A2V4N705"/>
<protein>
    <recommendedName>
        <fullName evidence="7">Type II secretion system protein GspF domain-containing protein</fullName>
    </recommendedName>
</protein>
<evidence type="ECO:0000313" key="9">
    <source>
        <dbReference type="Proteomes" id="UP000248039"/>
    </source>
</evidence>
<gene>
    <name evidence="8" type="ORF">C7C46_32485</name>
</gene>
<reference evidence="8 9" key="1">
    <citation type="submission" date="2018-03" db="EMBL/GenBank/DDBJ databases">
        <title>Bioinformatic expansion and discovery of thiopeptide antibiotics.</title>
        <authorList>
            <person name="Schwalen C.J."/>
            <person name="Hudson G.A."/>
            <person name="Mitchell D.A."/>
        </authorList>
    </citation>
    <scope>NUCLEOTIDE SEQUENCE [LARGE SCALE GENOMIC DNA]</scope>
    <source>
        <strain evidence="8 9">ATCC 21389</strain>
    </source>
</reference>
<proteinExistence type="predicted"/>